<comment type="subunit">
    <text evidence="9">The Tat system comprises two distinct complexes: a TatABC complex, containing multiple copies of TatA, TatB and TatC subunits, and a separate TatA complex, containing only TatA subunits. Substrates initially bind to the TatABC complex, which probably triggers association of the separate TatA complex to form the active translocon.</text>
</comment>
<comment type="caution">
    <text evidence="11">The sequence shown here is derived from an EMBL/GenBank/DDBJ whole genome shotgun (WGS) entry which is preliminary data.</text>
</comment>
<dbReference type="Pfam" id="PF02416">
    <property type="entry name" value="TatA_B_E"/>
    <property type="match status" value="1"/>
</dbReference>
<dbReference type="EMBL" id="JBHRUV010000095">
    <property type="protein sequence ID" value="MFC3267210.1"/>
    <property type="molecule type" value="Genomic_DNA"/>
</dbReference>
<evidence type="ECO:0000256" key="10">
    <source>
        <dbReference type="SAM" id="MobiDB-lite"/>
    </source>
</evidence>
<protein>
    <recommendedName>
        <fullName evidence="9">Sec-independent protein translocase protein TatB</fullName>
    </recommendedName>
</protein>
<name>A0ABV7LH09_9HYPH</name>
<keyword evidence="2 9" id="KW-0813">Transport</keyword>
<evidence type="ECO:0000256" key="4">
    <source>
        <dbReference type="ARBA" id="ARBA00022692"/>
    </source>
</evidence>
<gene>
    <name evidence="9 11" type="primary">tatB</name>
    <name evidence="11" type="ORF">ACFOEX_12750</name>
</gene>
<evidence type="ECO:0000256" key="7">
    <source>
        <dbReference type="ARBA" id="ARBA00023010"/>
    </source>
</evidence>
<dbReference type="Gene3D" id="1.20.5.3310">
    <property type="match status" value="1"/>
</dbReference>
<evidence type="ECO:0000256" key="6">
    <source>
        <dbReference type="ARBA" id="ARBA00022989"/>
    </source>
</evidence>
<organism evidence="11 12">
    <name type="scientific">Camelimonas abortus</name>
    <dbReference type="NCBI Taxonomy" id="1017184"/>
    <lineage>
        <taxon>Bacteria</taxon>
        <taxon>Pseudomonadati</taxon>
        <taxon>Pseudomonadota</taxon>
        <taxon>Alphaproteobacteria</taxon>
        <taxon>Hyphomicrobiales</taxon>
        <taxon>Chelatococcaceae</taxon>
        <taxon>Camelimonas</taxon>
    </lineage>
</organism>
<evidence type="ECO:0000256" key="2">
    <source>
        <dbReference type="ARBA" id="ARBA00022448"/>
    </source>
</evidence>
<dbReference type="PANTHER" id="PTHR33162:SF1">
    <property type="entry name" value="SEC-INDEPENDENT PROTEIN TRANSLOCASE PROTEIN TATA, CHLOROPLASTIC"/>
    <property type="match status" value="1"/>
</dbReference>
<evidence type="ECO:0000313" key="12">
    <source>
        <dbReference type="Proteomes" id="UP001595536"/>
    </source>
</evidence>
<dbReference type="PRINTS" id="PR01506">
    <property type="entry name" value="TATBPROTEIN"/>
</dbReference>
<comment type="function">
    <text evidence="9">Part of the twin-arginine translocation (Tat) system that transports large folded proteins containing a characteristic twin-arginine motif in their signal peptide across membranes. Together with TatC, TatB is part of a receptor directly interacting with Tat signal peptides. TatB may form an oligomeric binding site that transiently accommodates folded Tat precursor proteins before their translocation.</text>
</comment>
<dbReference type="PANTHER" id="PTHR33162">
    <property type="entry name" value="SEC-INDEPENDENT PROTEIN TRANSLOCASE PROTEIN TATA, CHLOROPLASTIC"/>
    <property type="match status" value="1"/>
</dbReference>
<evidence type="ECO:0000256" key="8">
    <source>
        <dbReference type="ARBA" id="ARBA00023136"/>
    </source>
</evidence>
<feature type="compositionally biased region" description="Low complexity" evidence="10">
    <location>
        <begin position="157"/>
        <end position="168"/>
    </location>
</feature>
<keyword evidence="12" id="KW-1185">Reference proteome</keyword>
<dbReference type="InterPro" id="IPR018448">
    <property type="entry name" value="TatB"/>
</dbReference>
<reference evidence="12" key="1">
    <citation type="journal article" date="2019" name="Int. J. Syst. Evol. Microbiol.">
        <title>The Global Catalogue of Microorganisms (GCM) 10K type strain sequencing project: providing services to taxonomists for standard genome sequencing and annotation.</title>
        <authorList>
            <consortium name="The Broad Institute Genomics Platform"/>
            <consortium name="The Broad Institute Genome Sequencing Center for Infectious Disease"/>
            <person name="Wu L."/>
            <person name="Ma J."/>
        </authorList>
    </citation>
    <scope>NUCLEOTIDE SEQUENCE [LARGE SCALE GENOMIC DNA]</scope>
    <source>
        <strain evidence="12">CCM 7941</strain>
    </source>
</reference>
<evidence type="ECO:0000256" key="3">
    <source>
        <dbReference type="ARBA" id="ARBA00022475"/>
    </source>
</evidence>
<dbReference type="RefSeq" id="WP_376830434.1">
    <property type="nucleotide sequence ID" value="NZ_JBHLWR010000006.1"/>
</dbReference>
<dbReference type="NCBIfam" id="TIGR01410">
    <property type="entry name" value="tatB"/>
    <property type="match status" value="1"/>
</dbReference>
<evidence type="ECO:0000313" key="11">
    <source>
        <dbReference type="EMBL" id="MFC3267210.1"/>
    </source>
</evidence>
<dbReference type="HAMAP" id="MF_00237">
    <property type="entry name" value="TatB"/>
    <property type="match status" value="1"/>
</dbReference>
<accession>A0ABV7LH09</accession>
<keyword evidence="3 9" id="KW-1003">Cell membrane</keyword>
<evidence type="ECO:0000256" key="9">
    <source>
        <dbReference type="HAMAP-Rule" id="MF_00237"/>
    </source>
</evidence>
<keyword evidence="4 9" id="KW-0812">Transmembrane</keyword>
<evidence type="ECO:0000256" key="1">
    <source>
        <dbReference type="ARBA" id="ARBA00004167"/>
    </source>
</evidence>
<keyword evidence="7 9" id="KW-0811">Translocation</keyword>
<feature type="region of interest" description="Disordered" evidence="10">
    <location>
        <begin position="145"/>
        <end position="232"/>
    </location>
</feature>
<sequence length="232" mass="23108">MFDIGWSELLLIGAVALVVIGPKDLPRALRTLGQTTAKLRRMAGEFQRQFNEALQEAEMADLRKGVSDVVDTARDLKNSVNPADRLRSELREAIDGAGKGAAAAGTAGVATEGAADGASAAAAAERDGEGAAAPAEVSEADYLASATMPEPEPPELPAELRAAAPEPATQAREQSAPLPAAVTESVPAAESAPAAGVAESSPAAPAPPQAADAAAAPDDGAAPAKTAGDATT</sequence>
<keyword evidence="6 9" id="KW-1133">Transmembrane helix</keyword>
<keyword evidence="5 9" id="KW-0653">Protein transport</keyword>
<comment type="subcellular location">
    <subcellularLocation>
        <location evidence="9">Cell membrane</location>
        <topology evidence="9">Single-pass membrane protein</topology>
    </subcellularLocation>
    <subcellularLocation>
        <location evidence="1">Membrane</location>
        <topology evidence="1">Single-pass membrane protein</topology>
    </subcellularLocation>
</comment>
<evidence type="ECO:0000256" key="5">
    <source>
        <dbReference type="ARBA" id="ARBA00022927"/>
    </source>
</evidence>
<dbReference type="InterPro" id="IPR003369">
    <property type="entry name" value="TatA/B/E"/>
</dbReference>
<dbReference type="Proteomes" id="UP001595536">
    <property type="component" value="Unassembled WGS sequence"/>
</dbReference>
<comment type="similarity">
    <text evidence="9">Belongs to the TatB family.</text>
</comment>
<keyword evidence="8 9" id="KW-0472">Membrane</keyword>
<proteinExistence type="inferred from homology"/>
<feature type="compositionally biased region" description="Low complexity" evidence="10">
    <location>
        <begin position="183"/>
        <end position="232"/>
    </location>
</feature>